<evidence type="ECO:0000259" key="2">
    <source>
        <dbReference type="Pfam" id="PF01431"/>
    </source>
</evidence>
<dbReference type="InterPro" id="IPR024079">
    <property type="entry name" value="MetalloPept_cat_dom_sf"/>
</dbReference>
<comment type="similarity">
    <text evidence="1">Belongs to the peptidase M13 family.</text>
</comment>
<dbReference type="GO" id="GO:0005886">
    <property type="term" value="C:plasma membrane"/>
    <property type="evidence" value="ECO:0007669"/>
    <property type="project" value="TreeGrafter"/>
</dbReference>
<dbReference type="RefSeq" id="WP_071647585.1">
    <property type="nucleotide sequence ID" value="NZ_CABGWN010000009.1"/>
</dbReference>
<sequence length="199" mass="22568">MYGYEVNACYNRRKNEIILPSAVLQSPLLMSNLGIRYNYGSIGIIIAHEISHALDDEGCYFDENGNLNMLWTQQDEANFIQKANVIADFYSNIEVLPGNYINGLLTKGECLADLSGCDIAWKTLQRLSQEETSELREAFQTSLLMLWREYASENIMRKLLTSGPHAPARFRAIGCLHYLARRYSGDESVNQGIQAIELF</sequence>
<dbReference type="GO" id="GO:0004222">
    <property type="term" value="F:metalloendopeptidase activity"/>
    <property type="evidence" value="ECO:0007669"/>
    <property type="project" value="InterPro"/>
</dbReference>
<dbReference type="AlphaFoldDB" id="A0AAW9E0F2"/>
<accession>A0AAW9E0F2</accession>
<evidence type="ECO:0000313" key="4">
    <source>
        <dbReference type="Proteomes" id="UP001279012"/>
    </source>
</evidence>
<organism evidence="3 4">
    <name type="scientific">Klebsiella aerogenes</name>
    <name type="common">Enterobacter aerogenes</name>
    <dbReference type="NCBI Taxonomy" id="548"/>
    <lineage>
        <taxon>Bacteria</taxon>
        <taxon>Pseudomonadati</taxon>
        <taxon>Pseudomonadota</taxon>
        <taxon>Gammaproteobacteria</taxon>
        <taxon>Enterobacterales</taxon>
        <taxon>Enterobacteriaceae</taxon>
        <taxon>Klebsiella/Raoultella group</taxon>
        <taxon>Klebsiella</taxon>
    </lineage>
</organism>
<dbReference type="InterPro" id="IPR018497">
    <property type="entry name" value="Peptidase_M13_C"/>
</dbReference>
<dbReference type="Proteomes" id="UP001279012">
    <property type="component" value="Unassembled WGS sequence"/>
</dbReference>
<dbReference type="Pfam" id="PF01431">
    <property type="entry name" value="Peptidase_M13"/>
    <property type="match status" value="1"/>
</dbReference>
<feature type="domain" description="Peptidase M13 C-terminal" evidence="2">
    <location>
        <begin position="7"/>
        <end position="176"/>
    </location>
</feature>
<protein>
    <submittedName>
        <fullName evidence="3">M13-type metalloendopeptidase</fullName>
        <ecNumber evidence="3">3.4.24.-</ecNumber>
    </submittedName>
</protein>
<dbReference type="SUPFAM" id="SSF55486">
    <property type="entry name" value="Metalloproteases ('zincins'), catalytic domain"/>
    <property type="match status" value="1"/>
</dbReference>
<comment type="caution">
    <text evidence="3">The sequence shown here is derived from an EMBL/GenBank/DDBJ whole genome shotgun (WGS) entry which is preliminary data.</text>
</comment>
<dbReference type="PANTHER" id="PTHR11733">
    <property type="entry name" value="ZINC METALLOPROTEASE FAMILY M13 NEPRILYSIN-RELATED"/>
    <property type="match status" value="1"/>
</dbReference>
<reference evidence="3" key="1">
    <citation type="submission" date="2023-11" db="EMBL/GenBank/DDBJ databases">
        <title>Detection of rare carbapenemases in Enterobacterales - comparison of two colorimetric and two CIM-based carbapenemase assays.</title>
        <authorList>
            <person name="Schaffarczyk L."/>
            <person name="Noster J."/>
            <person name="Stelzer Y."/>
            <person name="Sattler J."/>
            <person name="Gatermann S."/>
            <person name="Hamprecht A."/>
        </authorList>
    </citation>
    <scope>NUCLEOTIDE SEQUENCE</scope>
    <source>
        <strain evidence="3">CIM-Cont-037</strain>
    </source>
</reference>
<name>A0AAW9E0F2_KLEAE</name>
<dbReference type="EC" id="3.4.24.-" evidence="3"/>
<dbReference type="PRINTS" id="PR00786">
    <property type="entry name" value="NEPRILYSIN"/>
</dbReference>
<gene>
    <name evidence="3" type="ORF">SJ059_08665</name>
</gene>
<dbReference type="EMBL" id="JAWZZT010000005">
    <property type="protein sequence ID" value="MDX7014531.1"/>
    <property type="molecule type" value="Genomic_DNA"/>
</dbReference>
<dbReference type="PANTHER" id="PTHR11733:SF167">
    <property type="entry name" value="FI17812P1-RELATED"/>
    <property type="match status" value="1"/>
</dbReference>
<dbReference type="InterPro" id="IPR000718">
    <property type="entry name" value="Peptidase_M13"/>
</dbReference>
<dbReference type="Gene3D" id="3.40.390.10">
    <property type="entry name" value="Collagenase (Catalytic Domain)"/>
    <property type="match status" value="1"/>
</dbReference>
<evidence type="ECO:0000256" key="1">
    <source>
        <dbReference type="ARBA" id="ARBA00007357"/>
    </source>
</evidence>
<dbReference type="GO" id="GO:0016485">
    <property type="term" value="P:protein processing"/>
    <property type="evidence" value="ECO:0007669"/>
    <property type="project" value="TreeGrafter"/>
</dbReference>
<proteinExistence type="inferred from homology"/>
<keyword evidence="3" id="KW-0378">Hydrolase</keyword>
<evidence type="ECO:0000313" key="3">
    <source>
        <dbReference type="EMBL" id="MDX7014531.1"/>
    </source>
</evidence>
<dbReference type="PROSITE" id="PS51885">
    <property type="entry name" value="NEPRILYSIN"/>
    <property type="match status" value="1"/>
</dbReference>